<evidence type="ECO:0008006" key="3">
    <source>
        <dbReference type="Google" id="ProtNLM"/>
    </source>
</evidence>
<sequence>MSTPENSEFTKTINFSSLDTFSYKHTLVTGMDFRTSEELLLEELSEQTIVKGLAARGFQMSAPEVPSDFFAVVKWKKSVSHHVNPFDHIDPYNEVMARRDDSARMFAPRLQLTLEIYETSSGNMFWRKDLPNIFDAIQLTEERVVDSLQRALKNFPQHIEKDPNLPNIE</sequence>
<dbReference type="Proteomes" id="UP001225316">
    <property type="component" value="Unassembled WGS sequence"/>
</dbReference>
<evidence type="ECO:0000313" key="1">
    <source>
        <dbReference type="EMBL" id="MDQ8206462.1"/>
    </source>
</evidence>
<gene>
    <name evidence="1" type="ORF">QEH52_03000</name>
</gene>
<dbReference type="EMBL" id="JARXHW010000004">
    <property type="protein sequence ID" value="MDQ8206462.1"/>
    <property type="molecule type" value="Genomic_DNA"/>
</dbReference>
<name>A0ABU1AS78_9BACT</name>
<proteinExistence type="predicted"/>
<reference evidence="1 2" key="1">
    <citation type="submission" date="2023-04" db="EMBL/GenBank/DDBJ databases">
        <title>A novel bacteria isolated from coastal sediment.</title>
        <authorList>
            <person name="Liu X.-J."/>
            <person name="Du Z.-J."/>
        </authorList>
    </citation>
    <scope>NUCLEOTIDE SEQUENCE [LARGE SCALE GENOMIC DNA]</scope>
    <source>
        <strain evidence="1 2">SDUM461003</strain>
    </source>
</reference>
<evidence type="ECO:0000313" key="2">
    <source>
        <dbReference type="Proteomes" id="UP001225316"/>
    </source>
</evidence>
<comment type="caution">
    <text evidence="1">The sequence shown here is derived from an EMBL/GenBank/DDBJ whole genome shotgun (WGS) entry which is preliminary data.</text>
</comment>
<keyword evidence="2" id="KW-1185">Reference proteome</keyword>
<protein>
    <recommendedName>
        <fullName evidence="3">DUF4136 domain-containing protein</fullName>
    </recommendedName>
</protein>
<organism evidence="1 2">
    <name type="scientific">Thalassobacterium maritimum</name>
    <dbReference type="NCBI Taxonomy" id="3041265"/>
    <lineage>
        <taxon>Bacteria</taxon>
        <taxon>Pseudomonadati</taxon>
        <taxon>Verrucomicrobiota</taxon>
        <taxon>Opitutia</taxon>
        <taxon>Puniceicoccales</taxon>
        <taxon>Coraliomargaritaceae</taxon>
        <taxon>Thalassobacterium</taxon>
    </lineage>
</organism>
<dbReference type="RefSeq" id="WP_308948535.1">
    <property type="nucleotide sequence ID" value="NZ_JARXHW010000004.1"/>
</dbReference>
<accession>A0ABU1AS78</accession>